<keyword evidence="3" id="KW-1185">Reference proteome</keyword>
<reference evidence="2" key="1">
    <citation type="journal article" date="2020" name="Cell">
        <title>Large-Scale Comparative Analyses of Tick Genomes Elucidate Their Genetic Diversity and Vector Capacities.</title>
        <authorList>
            <consortium name="Tick Genome and Microbiome Consortium (TIGMIC)"/>
            <person name="Jia N."/>
            <person name="Wang J."/>
            <person name="Shi W."/>
            <person name="Du L."/>
            <person name="Sun Y."/>
            <person name="Zhan W."/>
            <person name="Jiang J.F."/>
            <person name="Wang Q."/>
            <person name="Zhang B."/>
            <person name="Ji P."/>
            <person name="Bell-Sakyi L."/>
            <person name="Cui X.M."/>
            <person name="Yuan T.T."/>
            <person name="Jiang B.G."/>
            <person name="Yang W.F."/>
            <person name="Lam T.T."/>
            <person name="Chang Q.C."/>
            <person name="Ding S.J."/>
            <person name="Wang X.J."/>
            <person name="Zhu J.G."/>
            <person name="Ruan X.D."/>
            <person name="Zhao L."/>
            <person name="Wei J.T."/>
            <person name="Ye R.Z."/>
            <person name="Que T.C."/>
            <person name="Du C.H."/>
            <person name="Zhou Y.H."/>
            <person name="Cheng J.X."/>
            <person name="Dai P.F."/>
            <person name="Guo W.B."/>
            <person name="Han X.H."/>
            <person name="Huang E.J."/>
            <person name="Li L.F."/>
            <person name="Wei W."/>
            <person name="Gao Y.C."/>
            <person name="Liu J.Z."/>
            <person name="Shao H.Z."/>
            <person name="Wang X."/>
            <person name="Wang C.C."/>
            <person name="Yang T.C."/>
            <person name="Huo Q.B."/>
            <person name="Li W."/>
            <person name="Chen H.Y."/>
            <person name="Chen S.E."/>
            <person name="Zhou L.G."/>
            <person name="Ni X.B."/>
            <person name="Tian J.H."/>
            <person name="Sheng Y."/>
            <person name="Liu T."/>
            <person name="Pan Y.S."/>
            <person name="Xia L.Y."/>
            <person name="Li J."/>
            <person name="Zhao F."/>
            <person name="Cao W.C."/>
        </authorList>
    </citation>
    <scope>NUCLEOTIDE SEQUENCE</scope>
    <source>
        <strain evidence="2">Rmic-2018</strain>
    </source>
</reference>
<protein>
    <recommendedName>
        <fullName evidence="1">PiggyBac transposable element-derived protein domain-containing protein</fullName>
    </recommendedName>
</protein>
<organism evidence="2 3">
    <name type="scientific">Rhipicephalus microplus</name>
    <name type="common">Cattle tick</name>
    <name type="synonym">Boophilus microplus</name>
    <dbReference type="NCBI Taxonomy" id="6941"/>
    <lineage>
        <taxon>Eukaryota</taxon>
        <taxon>Metazoa</taxon>
        <taxon>Ecdysozoa</taxon>
        <taxon>Arthropoda</taxon>
        <taxon>Chelicerata</taxon>
        <taxon>Arachnida</taxon>
        <taxon>Acari</taxon>
        <taxon>Parasitiformes</taxon>
        <taxon>Ixodida</taxon>
        <taxon>Ixodoidea</taxon>
        <taxon>Ixodidae</taxon>
        <taxon>Rhipicephalinae</taxon>
        <taxon>Rhipicephalus</taxon>
        <taxon>Boophilus</taxon>
    </lineage>
</organism>
<dbReference type="EMBL" id="JABSTU010000007">
    <property type="protein sequence ID" value="KAH8025989.1"/>
    <property type="molecule type" value="Genomic_DNA"/>
</dbReference>
<dbReference type="PANTHER" id="PTHR47272">
    <property type="entry name" value="DDE_TNP_1_7 DOMAIN-CONTAINING PROTEIN"/>
    <property type="match status" value="1"/>
</dbReference>
<feature type="domain" description="PiggyBac transposable element-derived protein" evidence="1">
    <location>
        <begin position="5"/>
        <end position="273"/>
    </location>
</feature>
<reference evidence="2" key="2">
    <citation type="submission" date="2021-09" db="EMBL/GenBank/DDBJ databases">
        <authorList>
            <person name="Jia N."/>
            <person name="Wang J."/>
            <person name="Shi W."/>
            <person name="Du L."/>
            <person name="Sun Y."/>
            <person name="Zhan W."/>
            <person name="Jiang J."/>
            <person name="Wang Q."/>
            <person name="Zhang B."/>
            <person name="Ji P."/>
            <person name="Sakyi L.B."/>
            <person name="Cui X."/>
            <person name="Yuan T."/>
            <person name="Jiang B."/>
            <person name="Yang W."/>
            <person name="Lam T.T.-Y."/>
            <person name="Chang Q."/>
            <person name="Ding S."/>
            <person name="Wang X."/>
            <person name="Zhu J."/>
            <person name="Ruan X."/>
            <person name="Zhao L."/>
            <person name="Wei J."/>
            <person name="Que T."/>
            <person name="Du C."/>
            <person name="Cheng J."/>
            <person name="Dai P."/>
            <person name="Han X."/>
            <person name="Huang E."/>
            <person name="Gao Y."/>
            <person name="Liu J."/>
            <person name="Shao H."/>
            <person name="Ye R."/>
            <person name="Li L."/>
            <person name="Wei W."/>
            <person name="Wang X."/>
            <person name="Wang C."/>
            <person name="Huo Q."/>
            <person name="Li W."/>
            <person name="Guo W."/>
            <person name="Chen H."/>
            <person name="Chen S."/>
            <person name="Zhou L."/>
            <person name="Zhou L."/>
            <person name="Ni X."/>
            <person name="Tian J."/>
            <person name="Zhou Y."/>
            <person name="Sheng Y."/>
            <person name="Liu T."/>
            <person name="Pan Y."/>
            <person name="Xia L."/>
            <person name="Li J."/>
            <person name="Zhao F."/>
            <person name="Cao W."/>
        </authorList>
    </citation>
    <scope>NUCLEOTIDE SEQUENCE</scope>
    <source>
        <strain evidence="2">Rmic-2018</strain>
        <tissue evidence="2">Larvae</tissue>
    </source>
</reference>
<dbReference type="VEuPathDB" id="VectorBase:LOC119169678"/>
<gene>
    <name evidence="2" type="ORF">HPB51_015294</name>
</gene>
<evidence type="ECO:0000313" key="2">
    <source>
        <dbReference type="EMBL" id="KAH8025989.1"/>
    </source>
</evidence>
<evidence type="ECO:0000259" key="1">
    <source>
        <dbReference type="Pfam" id="PF13843"/>
    </source>
</evidence>
<dbReference type="Proteomes" id="UP000821866">
    <property type="component" value="Unassembled WGS sequence"/>
</dbReference>
<sequence>MTDQNEPRDTSSDDKFWKVRPLLDVVRSRILQLEELELNNIDEQMVAFSGRVPAKQIVKSKPNPVGVKIFVRCSTDGLAHDFELYQGKSTGIDREFFYLGLGRCVVMRLVESFPKQRNLKLSFESYSTSLLLLRELKPIGILATGTIRSNRLLGCQLKGEKEIRSDERGSIDIKVKEAGDFALVRWKDNNLVMVTSTQVCTGETKAVSRWSSSKKERIEVECPQAILEYNCHMGGVDKLEFIMPIYLFRAKTKKKMAVRLISQLTSFALPNSWLEYLRDASVEGLGEWSAGSSNSECLNAISACLQIPSCAMAREGI</sequence>
<evidence type="ECO:0000313" key="3">
    <source>
        <dbReference type="Proteomes" id="UP000821866"/>
    </source>
</evidence>
<accession>A0A9J6DUR2</accession>
<dbReference type="PANTHER" id="PTHR47272:SF1">
    <property type="entry name" value="PIGGYBAC TRANSPOSABLE ELEMENT-DERIVED PROTEIN 3-LIKE"/>
    <property type="match status" value="1"/>
</dbReference>
<dbReference type="Pfam" id="PF13843">
    <property type="entry name" value="DDE_Tnp_1_7"/>
    <property type="match status" value="1"/>
</dbReference>
<dbReference type="AlphaFoldDB" id="A0A9J6DUR2"/>
<dbReference type="InterPro" id="IPR029526">
    <property type="entry name" value="PGBD"/>
</dbReference>
<name>A0A9J6DUR2_RHIMP</name>
<comment type="caution">
    <text evidence="2">The sequence shown here is derived from an EMBL/GenBank/DDBJ whole genome shotgun (WGS) entry which is preliminary data.</text>
</comment>
<proteinExistence type="predicted"/>